<dbReference type="EMBL" id="MU826353">
    <property type="protein sequence ID" value="KAJ7380413.1"/>
    <property type="molecule type" value="Genomic_DNA"/>
</dbReference>
<keyword evidence="3" id="KW-1185">Reference proteome</keyword>
<gene>
    <name evidence="2" type="ORF">OS493_008870</name>
</gene>
<sequence length="100" mass="11121">MWSDGGYVNKLEQQSDVRHSASYSNFSSRHSTMATRKSGHGSRQVDRSVEEVRLSPGSRERATRPGVSKEHFEDKSNFKLNTVKVVSSPASVSLRIVLNA</sequence>
<protein>
    <submittedName>
        <fullName evidence="2">Uncharacterized protein</fullName>
    </submittedName>
</protein>
<evidence type="ECO:0000313" key="3">
    <source>
        <dbReference type="Proteomes" id="UP001163046"/>
    </source>
</evidence>
<evidence type="ECO:0000313" key="2">
    <source>
        <dbReference type="EMBL" id="KAJ7380413.1"/>
    </source>
</evidence>
<feature type="compositionally biased region" description="Basic and acidic residues" evidence="1">
    <location>
        <begin position="43"/>
        <end position="72"/>
    </location>
</feature>
<feature type="compositionally biased region" description="Polar residues" evidence="1">
    <location>
        <begin position="21"/>
        <end position="35"/>
    </location>
</feature>
<comment type="caution">
    <text evidence="2">The sequence shown here is derived from an EMBL/GenBank/DDBJ whole genome shotgun (WGS) entry which is preliminary data.</text>
</comment>
<name>A0A9X0CZR9_9CNID</name>
<dbReference type="Proteomes" id="UP001163046">
    <property type="component" value="Unassembled WGS sequence"/>
</dbReference>
<evidence type="ECO:0000256" key="1">
    <source>
        <dbReference type="SAM" id="MobiDB-lite"/>
    </source>
</evidence>
<dbReference type="AlphaFoldDB" id="A0A9X0CZR9"/>
<proteinExistence type="predicted"/>
<accession>A0A9X0CZR9</accession>
<reference evidence="2" key="1">
    <citation type="submission" date="2023-01" db="EMBL/GenBank/DDBJ databases">
        <title>Genome assembly of the deep-sea coral Lophelia pertusa.</title>
        <authorList>
            <person name="Herrera S."/>
            <person name="Cordes E."/>
        </authorList>
    </citation>
    <scope>NUCLEOTIDE SEQUENCE</scope>
    <source>
        <strain evidence="2">USNM1676648</strain>
        <tissue evidence="2">Polyp</tissue>
    </source>
</reference>
<organism evidence="2 3">
    <name type="scientific">Desmophyllum pertusum</name>
    <dbReference type="NCBI Taxonomy" id="174260"/>
    <lineage>
        <taxon>Eukaryota</taxon>
        <taxon>Metazoa</taxon>
        <taxon>Cnidaria</taxon>
        <taxon>Anthozoa</taxon>
        <taxon>Hexacorallia</taxon>
        <taxon>Scleractinia</taxon>
        <taxon>Caryophylliina</taxon>
        <taxon>Caryophylliidae</taxon>
        <taxon>Desmophyllum</taxon>
    </lineage>
</organism>
<feature type="region of interest" description="Disordered" evidence="1">
    <location>
        <begin position="1"/>
        <end position="72"/>
    </location>
</feature>